<evidence type="ECO:0000256" key="7">
    <source>
        <dbReference type="ARBA" id="ARBA00047899"/>
    </source>
</evidence>
<dbReference type="SUPFAM" id="SSF56112">
    <property type="entry name" value="Protein kinase-like (PK-like)"/>
    <property type="match status" value="1"/>
</dbReference>
<dbReference type="InterPro" id="IPR000719">
    <property type="entry name" value="Prot_kinase_dom"/>
</dbReference>
<dbReference type="InterPro" id="IPR008271">
    <property type="entry name" value="Ser/Thr_kinase_AS"/>
</dbReference>
<organism evidence="11 12">
    <name type="scientific">Nezara viridula</name>
    <name type="common">Southern green stink bug</name>
    <name type="synonym">Cimex viridulus</name>
    <dbReference type="NCBI Taxonomy" id="85310"/>
    <lineage>
        <taxon>Eukaryota</taxon>
        <taxon>Metazoa</taxon>
        <taxon>Ecdysozoa</taxon>
        <taxon>Arthropoda</taxon>
        <taxon>Hexapoda</taxon>
        <taxon>Insecta</taxon>
        <taxon>Pterygota</taxon>
        <taxon>Neoptera</taxon>
        <taxon>Paraneoptera</taxon>
        <taxon>Hemiptera</taxon>
        <taxon>Heteroptera</taxon>
        <taxon>Panheteroptera</taxon>
        <taxon>Pentatomomorpha</taxon>
        <taxon>Pentatomoidea</taxon>
        <taxon>Pentatomidae</taxon>
        <taxon>Pentatominae</taxon>
        <taxon>Nezara</taxon>
    </lineage>
</organism>
<keyword evidence="3" id="KW-0808">Transferase</keyword>
<dbReference type="GO" id="GO:0005524">
    <property type="term" value="F:ATP binding"/>
    <property type="evidence" value="ECO:0007669"/>
    <property type="project" value="UniProtKB-UniRule"/>
</dbReference>
<protein>
    <recommendedName>
        <fullName evidence="1">non-specific serine/threonine protein kinase</fullName>
        <ecNumber evidence="1">2.7.11.1</ecNumber>
    </recommendedName>
</protein>
<dbReference type="PROSITE" id="PS50011">
    <property type="entry name" value="PROTEIN_KINASE_DOM"/>
    <property type="match status" value="1"/>
</dbReference>
<dbReference type="GO" id="GO:0005737">
    <property type="term" value="C:cytoplasm"/>
    <property type="evidence" value="ECO:0007669"/>
    <property type="project" value="TreeGrafter"/>
</dbReference>
<comment type="catalytic activity">
    <reaction evidence="8">
        <text>L-seryl-[protein] + ATP = O-phospho-L-seryl-[protein] + ADP + H(+)</text>
        <dbReference type="Rhea" id="RHEA:17989"/>
        <dbReference type="Rhea" id="RHEA-COMP:9863"/>
        <dbReference type="Rhea" id="RHEA-COMP:11604"/>
        <dbReference type="ChEBI" id="CHEBI:15378"/>
        <dbReference type="ChEBI" id="CHEBI:29999"/>
        <dbReference type="ChEBI" id="CHEBI:30616"/>
        <dbReference type="ChEBI" id="CHEBI:83421"/>
        <dbReference type="ChEBI" id="CHEBI:456216"/>
        <dbReference type="EC" id="2.7.11.1"/>
    </reaction>
</comment>
<evidence type="ECO:0000256" key="6">
    <source>
        <dbReference type="ARBA" id="ARBA00022840"/>
    </source>
</evidence>
<dbReference type="FunFam" id="1.10.510.10:FF:001037">
    <property type="entry name" value="SRSF protein kinase 2"/>
    <property type="match status" value="1"/>
</dbReference>
<dbReference type="CDD" id="cd14136">
    <property type="entry name" value="STKc_SRPK"/>
    <property type="match status" value="1"/>
</dbReference>
<evidence type="ECO:0000256" key="9">
    <source>
        <dbReference type="PROSITE-ProRule" id="PRU10141"/>
    </source>
</evidence>
<dbReference type="PANTHER" id="PTHR47634">
    <property type="entry name" value="PROTEIN KINASE DOMAIN-CONTAINING PROTEIN-RELATED"/>
    <property type="match status" value="1"/>
</dbReference>
<dbReference type="EC" id="2.7.11.1" evidence="1"/>
<keyword evidence="4 9" id="KW-0547">Nucleotide-binding</keyword>
<dbReference type="FunFam" id="3.30.200.20:FF:000163">
    <property type="entry name" value="SRSF protein kinase 2 isoform X1"/>
    <property type="match status" value="1"/>
</dbReference>
<dbReference type="GO" id="GO:0050684">
    <property type="term" value="P:regulation of mRNA processing"/>
    <property type="evidence" value="ECO:0007669"/>
    <property type="project" value="TreeGrafter"/>
</dbReference>
<dbReference type="PROSITE" id="PS00108">
    <property type="entry name" value="PROTEIN_KINASE_ST"/>
    <property type="match status" value="1"/>
</dbReference>
<gene>
    <name evidence="11" type="ORF">NEZAVI_LOCUS4510</name>
</gene>
<dbReference type="SMART" id="SM00220">
    <property type="entry name" value="S_TKc"/>
    <property type="match status" value="1"/>
</dbReference>
<evidence type="ECO:0000313" key="11">
    <source>
        <dbReference type="EMBL" id="CAH1393905.1"/>
    </source>
</evidence>
<comment type="catalytic activity">
    <reaction evidence="7">
        <text>L-threonyl-[protein] + ATP = O-phospho-L-threonyl-[protein] + ADP + H(+)</text>
        <dbReference type="Rhea" id="RHEA:46608"/>
        <dbReference type="Rhea" id="RHEA-COMP:11060"/>
        <dbReference type="Rhea" id="RHEA-COMP:11605"/>
        <dbReference type="ChEBI" id="CHEBI:15378"/>
        <dbReference type="ChEBI" id="CHEBI:30013"/>
        <dbReference type="ChEBI" id="CHEBI:30616"/>
        <dbReference type="ChEBI" id="CHEBI:61977"/>
        <dbReference type="ChEBI" id="CHEBI:456216"/>
        <dbReference type="EC" id="2.7.11.1"/>
    </reaction>
</comment>
<keyword evidence="12" id="KW-1185">Reference proteome</keyword>
<evidence type="ECO:0000256" key="2">
    <source>
        <dbReference type="ARBA" id="ARBA00022527"/>
    </source>
</evidence>
<evidence type="ECO:0000256" key="5">
    <source>
        <dbReference type="ARBA" id="ARBA00022777"/>
    </source>
</evidence>
<keyword evidence="5" id="KW-0418">Kinase</keyword>
<dbReference type="InterPro" id="IPR011009">
    <property type="entry name" value="Kinase-like_dom_sf"/>
</dbReference>
<sequence>MAAGYRIQFEWYDLGGAVRLNSSSRVLLSAEGSRAVCEASSSRPSLSALDVLTAVSVVLCLARICTRKAVLFRQSRPIVQPEVAPCTPEPKCARPPVIHPRRCHSAVADLAPCYSEPREERCSEGERVNGEEETEDERENPAEYCLGGYHPVSLGDLYSSRYYVIKKLGWGHFSTVWFSWDLRGKRFVALKIVKSAPQYTESALDEIKLLNAVQVTDKHDPKRQRIVELLDHFKINGPNGDHICMVFEVMGDNLLKLIIDSKYRGVPLPDVKILIKQVLEGLCYLHEKCKIIHTDIKPENVLMCVSEEKLIKMASEATKLQGLKSRLPLYLGHEKLFNSEVDNIQNIHDREDLLFNIYMENNSYRLTRSKSRLDMKPAVQNSLTKEESLQLLKQFESPLKNADSKLQVKIADLGNSCWVDQHFSDSIQTRQYRSLEVIIGAEYGVPADIWSLACMAFELATGDYLFEPQAGEDYTRDEDHLAHIIELLGPVPRYIINSGKWSEFFFRPSGELRNIHNLKPWCLYEVLTEKYHWTRQDALAFSAFLSPMLAFDPELRATAAVCLNHDWLKL</sequence>
<reference evidence="11" key="1">
    <citation type="submission" date="2022-01" db="EMBL/GenBank/DDBJ databases">
        <authorList>
            <person name="King R."/>
        </authorList>
    </citation>
    <scope>NUCLEOTIDE SEQUENCE</scope>
</reference>
<dbReference type="PROSITE" id="PS00107">
    <property type="entry name" value="PROTEIN_KINASE_ATP"/>
    <property type="match status" value="1"/>
</dbReference>
<accession>A0A9P0EAL8</accession>
<dbReference type="EMBL" id="OV725078">
    <property type="protein sequence ID" value="CAH1393905.1"/>
    <property type="molecule type" value="Genomic_DNA"/>
</dbReference>
<dbReference type="Pfam" id="PF00069">
    <property type="entry name" value="Pkinase"/>
    <property type="match status" value="2"/>
</dbReference>
<keyword evidence="2" id="KW-0723">Serine/threonine-protein kinase</keyword>
<keyword evidence="6 9" id="KW-0067">ATP-binding</keyword>
<dbReference type="GO" id="GO:0000245">
    <property type="term" value="P:spliceosomal complex assembly"/>
    <property type="evidence" value="ECO:0007669"/>
    <property type="project" value="TreeGrafter"/>
</dbReference>
<dbReference type="InterPro" id="IPR017441">
    <property type="entry name" value="Protein_kinase_ATP_BS"/>
</dbReference>
<evidence type="ECO:0000256" key="8">
    <source>
        <dbReference type="ARBA" id="ARBA00048679"/>
    </source>
</evidence>
<name>A0A9P0EAL8_NEZVI</name>
<dbReference type="InterPro" id="IPR051334">
    <property type="entry name" value="SRPK"/>
</dbReference>
<evidence type="ECO:0000256" key="3">
    <source>
        <dbReference type="ARBA" id="ARBA00022679"/>
    </source>
</evidence>
<evidence type="ECO:0000313" key="12">
    <source>
        <dbReference type="Proteomes" id="UP001152798"/>
    </source>
</evidence>
<dbReference type="AlphaFoldDB" id="A0A9P0EAL8"/>
<feature type="domain" description="Protein kinase" evidence="10">
    <location>
        <begin position="162"/>
        <end position="568"/>
    </location>
</feature>
<feature type="binding site" evidence="9">
    <location>
        <position position="191"/>
    </location>
    <ligand>
        <name>ATP</name>
        <dbReference type="ChEBI" id="CHEBI:30616"/>
    </ligand>
</feature>
<proteinExistence type="predicted"/>
<evidence type="ECO:0000259" key="10">
    <source>
        <dbReference type="PROSITE" id="PS50011"/>
    </source>
</evidence>
<dbReference type="PANTHER" id="PTHR47634:SF9">
    <property type="entry name" value="PROTEIN KINASE DOMAIN-CONTAINING PROTEIN-RELATED"/>
    <property type="match status" value="1"/>
</dbReference>
<dbReference type="Gene3D" id="1.10.510.10">
    <property type="entry name" value="Transferase(Phosphotransferase) domain 1"/>
    <property type="match status" value="1"/>
</dbReference>
<evidence type="ECO:0000256" key="1">
    <source>
        <dbReference type="ARBA" id="ARBA00012513"/>
    </source>
</evidence>
<dbReference type="OrthoDB" id="2649at2759"/>
<dbReference type="GO" id="GO:0005634">
    <property type="term" value="C:nucleus"/>
    <property type="evidence" value="ECO:0007669"/>
    <property type="project" value="TreeGrafter"/>
</dbReference>
<dbReference type="Gene3D" id="3.30.200.20">
    <property type="entry name" value="Phosphorylase Kinase, domain 1"/>
    <property type="match status" value="1"/>
</dbReference>
<dbReference type="GO" id="GO:0004674">
    <property type="term" value="F:protein serine/threonine kinase activity"/>
    <property type="evidence" value="ECO:0007669"/>
    <property type="project" value="UniProtKB-KW"/>
</dbReference>
<evidence type="ECO:0000256" key="4">
    <source>
        <dbReference type="ARBA" id="ARBA00022741"/>
    </source>
</evidence>
<dbReference type="Proteomes" id="UP001152798">
    <property type="component" value="Chromosome 2"/>
</dbReference>